<feature type="domain" description="RNA polymerase sigma-70 ECF-like HTH" evidence="1">
    <location>
        <begin position="20"/>
        <end position="182"/>
    </location>
</feature>
<dbReference type="Gene3D" id="1.10.10.10">
    <property type="entry name" value="Winged helix-like DNA-binding domain superfamily/Winged helix DNA-binding domain"/>
    <property type="match status" value="1"/>
</dbReference>
<organism evidence="2 3">
    <name type="scientific">Reinekea forsetii</name>
    <dbReference type="NCBI Taxonomy" id="1336806"/>
    <lineage>
        <taxon>Bacteria</taxon>
        <taxon>Pseudomonadati</taxon>
        <taxon>Pseudomonadota</taxon>
        <taxon>Gammaproteobacteria</taxon>
        <taxon>Oceanospirillales</taxon>
        <taxon>Saccharospirillaceae</taxon>
        <taxon>Reinekea</taxon>
    </lineage>
</organism>
<gene>
    <name evidence="2" type="ORF">REIFOR_02967</name>
</gene>
<dbReference type="SUPFAM" id="SSF88659">
    <property type="entry name" value="Sigma3 and sigma4 domains of RNA polymerase sigma factors"/>
    <property type="match status" value="1"/>
</dbReference>
<dbReference type="AlphaFoldDB" id="A0A2K8KTN2"/>
<accession>A0A2K8KTN2</accession>
<reference evidence="2 3" key="1">
    <citation type="journal article" date="2017" name="Environ. Microbiol.">
        <title>Genomic and physiological analyses of 'Reinekea forsetii' reveal a versatile opportunistic lifestyle during spring algae blooms.</title>
        <authorList>
            <person name="Avci B."/>
            <person name="Hahnke R.L."/>
            <person name="Chafee M."/>
            <person name="Fischer T."/>
            <person name="Gruber-Vodicka H."/>
            <person name="Tegetmeyer H.E."/>
            <person name="Harder J."/>
            <person name="Fuchs B.M."/>
            <person name="Amann R.I."/>
            <person name="Teeling H."/>
        </authorList>
    </citation>
    <scope>NUCLEOTIDE SEQUENCE [LARGE SCALE GENOMIC DNA]</scope>
    <source>
        <strain evidence="2 3">Hel1_31_D35</strain>
    </source>
</reference>
<dbReference type="Proteomes" id="UP000229757">
    <property type="component" value="Chromosome"/>
</dbReference>
<dbReference type="InterPro" id="IPR013324">
    <property type="entry name" value="RNA_pol_sigma_r3/r4-like"/>
</dbReference>
<keyword evidence="3" id="KW-1185">Reference proteome</keyword>
<sequence length="187" mass="21967">MNFALDNLKLMGETRQPHIDYLIVEAYERLHGLAKSALGYSRNSTAIQATELVNELYLYLRQREHLNFNDSAHFFATVSLKLRHILNDKYKSRCAQKRDFGIRVHEFDLEGIACTEKTMLEEIVMKNLIEQLEQHDEVSARVTELLIFWEFSYPEVANLLGISERTAHRKWQWAIAWFKTEIGHLGR</sequence>
<dbReference type="EMBL" id="CP011797">
    <property type="protein sequence ID" value="ATX78087.1"/>
    <property type="molecule type" value="Genomic_DNA"/>
</dbReference>
<dbReference type="Pfam" id="PF07638">
    <property type="entry name" value="Sigma70_ECF"/>
    <property type="match status" value="1"/>
</dbReference>
<evidence type="ECO:0000313" key="2">
    <source>
        <dbReference type="EMBL" id="ATX78087.1"/>
    </source>
</evidence>
<protein>
    <submittedName>
        <fullName evidence="2">ECF subfamily RNA polymerase sigma-24 subunit</fullName>
    </submittedName>
</protein>
<name>A0A2K8KTN2_9GAMM</name>
<dbReference type="InterPro" id="IPR053812">
    <property type="entry name" value="HTH_Sigma70_ECF-like"/>
</dbReference>
<evidence type="ECO:0000259" key="1">
    <source>
        <dbReference type="Pfam" id="PF07638"/>
    </source>
</evidence>
<proteinExistence type="predicted"/>
<evidence type="ECO:0000313" key="3">
    <source>
        <dbReference type="Proteomes" id="UP000229757"/>
    </source>
</evidence>
<dbReference type="InterPro" id="IPR036388">
    <property type="entry name" value="WH-like_DNA-bd_sf"/>
</dbReference>
<dbReference type="KEGG" id="rfo:REIFOR_02967"/>